<evidence type="ECO:0000313" key="1">
    <source>
        <dbReference type="EMBL" id="XBS91078.1"/>
    </source>
</evidence>
<accession>A0AAU7QP33</accession>
<gene>
    <name evidence="1" type="ORF">ABNK63_05425</name>
</gene>
<proteinExistence type="predicted"/>
<reference evidence="1" key="1">
    <citation type="submission" date="2024-06" db="EMBL/GenBank/DDBJ databases">
        <authorList>
            <person name="Sun Y."/>
        </authorList>
    </citation>
    <scope>NUCLEOTIDE SEQUENCE</scope>
    <source>
        <strain evidence="1">IGA1.0</strain>
    </source>
</reference>
<dbReference type="RefSeq" id="WP_350016887.1">
    <property type="nucleotide sequence ID" value="NZ_CP157948.1"/>
</dbReference>
<dbReference type="AlphaFoldDB" id="A0AAU7QP33"/>
<sequence>MVIVPDEEIDFSKTLVGKDPIGPLSKLLWECQQIHAAKDVDPLVRMFMSQNAAASAWHLTDWIWVRCPPERLDDLRAAVRCKGDQFSDFASAVREASLDVAICRQLATAGKHVSVKRGEMKNLSIEVEHNEDKNQSSVWICLDGKRSSDNDVYAGALRWWIDLYIHVGFPEAQNLLKALGQRTKG</sequence>
<organism evidence="1">
    <name type="scientific">Rhodanobacter sp. IGA1.0</name>
    <dbReference type="NCBI Taxonomy" id="3158582"/>
    <lineage>
        <taxon>Bacteria</taxon>
        <taxon>Pseudomonadati</taxon>
        <taxon>Pseudomonadota</taxon>
        <taxon>Gammaproteobacteria</taxon>
        <taxon>Lysobacterales</taxon>
        <taxon>Rhodanobacteraceae</taxon>
        <taxon>Rhodanobacter</taxon>
    </lineage>
</organism>
<name>A0AAU7QP33_9GAMM</name>
<dbReference type="EMBL" id="CP157948">
    <property type="protein sequence ID" value="XBS91078.1"/>
    <property type="molecule type" value="Genomic_DNA"/>
</dbReference>
<protein>
    <submittedName>
        <fullName evidence="1">Uncharacterized protein</fullName>
    </submittedName>
</protein>